<keyword evidence="2" id="KW-0812">Transmembrane</keyword>
<feature type="transmembrane region" description="Helical" evidence="2">
    <location>
        <begin position="12"/>
        <end position="29"/>
    </location>
</feature>
<dbReference type="EMBL" id="BAAADM010000040">
    <property type="protein sequence ID" value="GAA0439575.1"/>
    <property type="molecule type" value="Genomic_DNA"/>
</dbReference>
<keyword evidence="4" id="KW-1185">Reference proteome</keyword>
<feature type="compositionally biased region" description="Basic and acidic residues" evidence="1">
    <location>
        <begin position="38"/>
        <end position="51"/>
    </location>
</feature>
<protein>
    <submittedName>
        <fullName evidence="3">Uncharacterized protein</fullName>
    </submittedName>
</protein>
<comment type="caution">
    <text evidence="3">The sequence shown here is derived from an EMBL/GenBank/DDBJ whole genome shotgun (WGS) entry which is preliminary data.</text>
</comment>
<evidence type="ECO:0000313" key="3">
    <source>
        <dbReference type="EMBL" id="GAA0439575.1"/>
    </source>
</evidence>
<sequence length="213" mass="24633">MAEKQFYQKKWVIIVTVVIIVIGLLVLRIEHVDEQAKQDQQDTEQTEKEQQETEQELKEEEDKQKHQDQNKHDTDDKARGAIKKQLQNDLETLPDSTSVRVQGRFDHEPYTMEVIFRGVAGSTKHATVTNMKTAILQTVCVVSDSDYDFATVRINVMYPSGDSNEQKQDQFAIKSEFSEATINKLADHCSDIDMDHLKQQADRWWQHPVLSDD</sequence>
<dbReference type="Proteomes" id="UP001501459">
    <property type="component" value="Unassembled WGS sequence"/>
</dbReference>
<accession>A0ABP3J367</accession>
<gene>
    <name evidence="3" type="ORF">GCM10008983_15600</name>
</gene>
<evidence type="ECO:0000256" key="2">
    <source>
        <dbReference type="SAM" id="Phobius"/>
    </source>
</evidence>
<dbReference type="RefSeq" id="WP_343752261.1">
    <property type="nucleotide sequence ID" value="NZ_BAAADM010000040.1"/>
</dbReference>
<reference evidence="4" key="1">
    <citation type="journal article" date="2019" name="Int. J. Syst. Evol. Microbiol.">
        <title>The Global Catalogue of Microorganisms (GCM) 10K type strain sequencing project: providing services to taxonomists for standard genome sequencing and annotation.</title>
        <authorList>
            <consortium name="The Broad Institute Genomics Platform"/>
            <consortium name="The Broad Institute Genome Sequencing Center for Infectious Disease"/>
            <person name="Wu L."/>
            <person name="Ma J."/>
        </authorList>
    </citation>
    <scope>NUCLEOTIDE SEQUENCE [LARGE SCALE GENOMIC DNA]</scope>
    <source>
        <strain evidence="4">JCM 12149</strain>
    </source>
</reference>
<evidence type="ECO:0000313" key="4">
    <source>
        <dbReference type="Proteomes" id="UP001501459"/>
    </source>
</evidence>
<name>A0ABP3J367_9BACI</name>
<feature type="region of interest" description="Disordered" evidence="1">
    <location>
        <begin position="38"/>
        <end position="79"/>
    </location>
</feature>
<evidence type="ECO:0000256" key="1">
    <source>
        <dbReference type="SAM" id="MobiDB-lite"/>
    </source>
</evidence>
<proteinExistence type="predicted"/>
<feature type="compositionally biased region" description="Basic and acidic residues" evidence="1">
    <location>
        <begin position="60"/>
        <end position="79"/>
    </location>
</feature>
<keyword evidence="2" id="KW-0472">Membrane</keyword>
<organism evidence="3 4">
    <name type="scientific">Lentibacillus halophilus</name>
    <dbReference type="NCBI Taxonomy" id="295065"/>
    <lineage>
        <taxon>Bacteria</taxon>
        <taxon>Bacillati</taxon>
        <taxon>Bacillota</taxon>
        <taxon>Bacilli</taxon>
        <taxon>Bacillales</taxon>
        <taxon>Bacillaceae</taxon>
        <taxon>Lentibacillus</taxon>
    </lineage>
</organism>
<keyword evidence="2" id="KW-1133">Transmembrane helix</keyword>